<evidence type="ECO:0000256" key="20">
    <source>
        <dbReference type="ARBA" id="ARBA00034003"/>
    </source>
</evidence>
<keyword evidence="17" id="KW-0464">Manganese</keyword>
<name>A0ABM8WUS6_9BURK</name>
<evidence type="ECO:0000256" key="16">
    <source>
        <dbReference type="ARBA" id="ARBA00023204"/>
    </source>
</evidence>
<feature type="domain" description="ATP-dependent DNA ligase family profile" evidence="22">
    <location>
        <begin position="323"/>
        <end position="406"/>
    </location>
</feature>
<dbReference type="InterPro" id="IPR052171">
    <property type="entry name" value="NHEJ_LigD"/>
</dbReference>
<dbReference type="PROSITE" id="PS50160">
    <property type="entry name" value="DNA_LIGASE_A3"/>
    <property type="match status" value="1"/>
</dbReference>
<keyword evidence="6" id="KW-0540">Nuclease</keyword>
<evidence type="ECO:0000256" key="21">
    <source>
        <dbReference type="SAM" id="MobiDB-lite"/>
    </source>
</evidence>
<dbReference type="Pfam" id="PF21686">
    <property type="entry name" value="LigD_Prim-Pol"/>
    <property type="match status" value="1"/>
</dbReference>
<dbReference type="NCBIfam" id="TIGR02778">
    <property type="entry name" value="ligD_pol"/>
    <property type="match status" value="1"/>
</dbReference>
<dbReference type="InterPro" id="IPR014146">
    <property type="entry name" value="LigD_ligase_dom"/>
</dbReference>
<evidence type="ECO:0000256" key="12">
    <source>
        <dbReference type="ARBA" id="ARBA00022840"/>
    </source>
</evidence>
<dbReference type="Gene3D" id="3.90.920.10">
    <property type="entry name" value="DNA primase, PRIM domain"/>
    <property type="match status" value="1"/>
</dbReference>
<keyword evidence="9" id="KW-0227">DNA damage</keyword>
<evidence type="ECO:0000256" key="4">
    <source>
        <dbReference type="ARBA" id="ARBA00022679"/>
    </source>
</evidence>
<keyword evidence="8" id="KW-0547">Nucleotide-binding</keyword>
<dbReference type="CDD" id="cd07971">
    <property type="entry name" value="OBF_DNA_ligase_LigD"/>
    <property type="match status" value="1"/>
</dbReference>
<evidence type="ECO:0000256" key="13">
    <source>
        <dbReference type="ARBA" id="ARBA00022932"/>
    </source>
</evidence>
<dbReference type="NCBIfam" id="TIGR02779">
    <property type="entry name" value="NHEJ_ligase_lig"/>
    <property type="match status" value="1"/>
</dbReference>
<dbReference type="NCBIfam" id="TIGR02776">
    <property type="entry name" value="NHEJ_ligase_prk"/>
    <property type="match status" value="1"/>
</dbReference>
<keyword evidence="11" id="KW-0269">Exonuclease</keyword>
<evidence type="ECO:0000256" key="14">
    <source>
        <dbReference type="ARBA" id="ARBA00023125"/>
    </source>
</evidence>
<dbReference type="PANTHER" id="PTHR42705">
    <property type="entry name" value="BIFUNCTIONAL NON-HOMOLOGOUS END JOINING PROTEIN LIGD"/>
    <property type="match status" value="1"/>
</dbReference>
<evidence type="ECO:0000256" key="5">
    <source>
        <dbReference type="ARBA" id="ARBA00022695"/>
    </source>
</evidence>
<dbReference type="Pfam" id="PF01068">
    <property type="entry name" value="DNA_ligase_A_M"/>
    <property type="match status" value="1"/>
</dbReference>
<evidence type="ECO:0000259" key="22">
    <source>
        <dbReference type="PROSITE" id="PS50160"/>
    </source>
</evidence>
<evidence type="ECO:0000256" key="1">
    <source>
        <dbReference type="ARBA" id="ARBA00001936"/>
    </source>
</evidence>
<dbReference type="CDD" id="cd07906">
    <property type="entry name" value="Adenylation_DNA_ligase_LigD_LigC"/>
    <property type="match status" value="1"/>
</dbReference>
<dbReference type="EC" id="6.5.1.1" evidence="2"/>
<keyword evidence="7" id="KW-0479">Metal-binding</keyword>
<keyword evidence="18" id="KW-0511">Multifunctional enzyme</keyword>
<dbReference type="InterPro" id="IPR033651">
    <property type="entry name" value="PaeLigD_Pol-like"/>
</dbReference>
<dbReference type="InterPro" id="IPR012309">
    <property type="entry name" value="DNA_ligase_ATP-dep_C"/>
</dbReference>
<reference evidence="23 24" key="1">
    <citation type="submission" date="2021-08" db="EMBL/GenBank/DDBJ databases">
        <authorList>
            <person name="Peeters C."/>
        </authorList>
    </citation>
    <scope>NUCLEOTIDE SEQUENCE [LARGE SCALE GENOMIC DNA]</scope>
    <source>
        <strain evidence="23 24">LMG 32289</strain>
    </source>
</reference>
<dbReference type="InterPro" id="IPR014143">
    <property type="entry name" value="NHEJ_ligase_prk"/>
</dbReference>
<keyword evidence="10" id="KW-0378">Hydrolase</keyword>
<feature type="compositionally biased region" description="Polar residues" evidence="21">
    <location>
        <begin position="1"/>
        <end position="13"/>
    </location>
</feature>
<dbReference type="Gene3D" id="3.30.1490.70">
    <property type="match status" value="1"/>
</dbReference>
<evidence type="ECO:0000256" key="17">
    <source>
        <dbReference type="ARBA" id="ARBA00023211"/>
    </source>
</evidence>
<keyword evidence="24" id="KW-1185">Reference proteome</keyword>
<comment type="catalytic activity">
    <reaction evidence="20">
        <text>ATP + (deoxyribonucleotide)n-3'-hydroxyl + 5'-phospho-(deoxyribonucleotide)m = (deoxyribonucleotide)n+m + AMP + diphosphate.</text>
        <dbReference type="EC" id="6.5.1.1"/>
    </reaction>
</comment>
<dbReference type="SUPFAM" id="SSF56091">
    <property type="entry name" value="DNA ligase/mRNA capping enzyme, catalytic domain"/>
    <property type="match status" value="1"/>
</dbReference>
<dbReference type="InterPro" id="IPR012310">
    <property type="entry name" value="DNA_ligase_ATP-dep_cent"/>
</dbReference>
<evidence type="ECO:0000313" key="23">
    <source>
        <dbReference type="EMBL" id="CAG9171264.1"/>
    </source>
</evidence>
<evidence type="ECO:0000256" key="8">
    <source>
        <dbReference type="ARBA" id="ARBA00022741"/>
    </source>
</evidence>
<evidence type="ECO:0000256" key="9">
    <source>
        <dbReference type="ARBA" id="ARBA00022763"/>
    </source>
</evidence>
<keyword evidence="3" id="KW-0436">Ligase</keyword>
<dbReference type="InterPro" id="IPR014145">
    <property type="entry name" value="LigD_pol_dom"/>
</dbReference>
<dbReference type="Proteomes" id="UP000706525">
    <property type="component" value="Unassembled WGS sequence"/>
</dbReference>
<dbReference type="SUPFAM" id="SSF50249">
    <property type="entry name" value="Nucleic acid-binding proteins"/>
    <property type="match status" value="1"/>
</dbReference>
<dbReference type="NCBIfam" id="NF004628">
    <property type="entry name" value="PRK05972.1"/>
    <property type="match status" value="1"/>
</dbReference>
<dbReference type="RefSeq" id="WP_223987746.1">
    <property type="nucleotide sequence ID" value="NZ_CAJZAG010000004.1"/>
</dbReference>
<keyword evidence="4" id="KW-0808">Transferase</keyword>
<comment type="cofactor">
    <cofactor evidence="1">
        <name>Mn(2+)</name>
        <dbReference type="ChEBI" id="CHEBI:29035"/>
    </cofactor>
</comment>
<dbReference type="EMBL" id="CAJZAG010000004">
    <property type="protein sequence ID" value="CAG9171264.1"/>
    <property type="molecule type" value="Genomic_DNA"/>
</dbReference>
<evidence type="ECO:0000256" key="18">
    <source>
        <dbReference type="ARBA" id="ARBA00023268"/>
    </source>
</evidence>
<dbReference type="InterPro" id="IPR012340">
    <property type="entry name" value="NA-bd_OB-fold"/>
</dbReference>
<keyword evidence="16" id="KW-0234">DNA repair</keyword>
<evidence type="ECO:0000256" key="15">
    <source>
        <dbReference type="ARBA" id="ARBA00023172"/>
    </source>
</evidence>
<evidence type="ECO:0000256" key="3">
    <source>
        <dbReference type="ARBA" id="ARBA00022598"/>
    </source>
</evidence>
<dbReference type="CDD" id="cd04862">
    <property type="entry name" value="PaeLigD_Pol_like"/>
    <property type="match status" value="1"/>
</dbReference>
<sequence length="851" mass="93350">MARTSSSATQTPSPLGKYQTMRDFSATPEPSGRTARAKGKRAAKALSFVIQKHAARRLHYDFRLELDGTLKSWAIPKGPSYDPADKRMAVHVEDHPLDYAGFEGVIPAGHYGAGTVIVWDRGVWIPDTDPEQGYRDGKLKFELRGEKLQGHWTLVRMGGKRQRDQDAWLLIKERDELARPASDFDVVEALPDSVLAGSAKAPAKSRVKSPKAAGKKAALPLTLAPQLATLVDAPPAQGEWQYEVKFDGYRILARIDGDDVRLFTRNGNDWTSKLRSLAAEVRALGLPDGWLDGEIVMVDANGVTDFQSLQNAFETAHVDAIQYYVFDLPYYAGRDLRAMPLIERRAVLRQLMAEKSTSRLRFSESFETEPQEMLEAACRMKLEGVIGKRVDAPYVSTRANTWIKLKCTLRQEFVIGGFTDPKGSRSGLGSLLLGVHDAQGKLRYAGNVGTGFDTAMLDSLRKQLDPLVMDSAPFAELPRGIKGHWVKPKLVAEVSFGAWTNEGRVRHSVFHGLRSDKPARAVSVEKPVVEKPAAEKPVAAKKSTPTRKTATRKAPTTLGKITISHADRVIDASTGLTKGDLVRYYASAAGLMLPFLKGRPIALVRAPSGIDGQQFFQRHGDTLNIDGVNALDPKLWPGHPPLLEIASEAAIVAVAQLNVVEFHTWNARAAKIDKPDRIVFDIDPGEGVAWPQIQEAARLTRTLLDALGLQSWLKTSGGKGLHVVVPIAARAGWDEVRDFAQDVVRHMATTIPDRFVVKSGPKNRIGKIFIDYLRNGVGATTAAAFSARARPGLGVSIPVAWEELDDLTSSAQWTIANVAERLEALAAHDPWAGHDKVRQTLTRARKLLAEV</sequence>
<evidence type="ECO:0000256" key="19">
    <source>
        <dbReference type="ARBA" id="ARBA00029943"/>
    </source>
</evidence>
<dbReference type="PANTHER" id="PTHR42705:SF2">
    <property type="entry name" value="BIFUNCTIONAL NON-HOMOLOGOUS END JOINING PROTEIN LIGD"/>
    <property type="match status" value="1"/>
</dbReference>
<feature type="region of interest" description="Disordered" evidence="21">
    <location>
        <begin position="1"/>
        <end position="36"/>
    </location>
</feature>
<evidence type="ECO:0000313" key="24">
    <source>
        <dbReference type="Proteomes" id="UP000706525"/>
    </source>
</evidence>
<dbReference type="Gene3D" id="2.40.50.140">
    <property type="entry name" value="Nucleic acid-binding proteins"/>
    <property type="match status" value="1"/>
</dbReference>
<dbReference type="InterPro" id="IPR014144">
    <property type="entry name" value="LigD_PE_domain"/>
</dbReference>
<keyword evidence="14" id="KW-0238">DNA-binding</keyword>
<dbReference type="Gene3D" id="3.30.470.30">
    <property type="entry name" value="DNA ligase/mRNA capping enzyme"/>
    <property type="match status" value="1"/>
</dbReference>
<keyword evidence="15" id="KW-0233">DNA recombination</keyword>
<evidence type="ECO:0000256" key="2">
    <source>
        <dbReference type="ARBA" id="ARBA00012727"/>
    </source>
</evidence>
<evidence type="ECO:0000256" key="6">
    <source>
        <dbReference type="ARBA" id="ARBA00022722"/>
    </source>
</evidence>
<keyword evidence="12" id="KW-0067">ATP-binding</keyword>
<protein>
    <recommendedName>
        <fullName evidence="2">DNA ligase (ATP)</fullName>
        <ecNumber evidence="2">6.5.1.1</ecNumber>
    </recommendedName>
    <alternativeName>
        <fullName evidence="19">NHEJ DNA polymerase</fullName>
    </alternativeName>
</protein>
<feature type="region of interest" description="Disordered" evidence="21">
    <location>
        <begin position="532"/>
        <end position="553"/>
    </location>
</feature>
<evidence type="ECO:0000256" key="7">
    <source>
        <dbReference type="ARBA" id="ARBA00022723"/>
    </source>
</evidence>
<keyword evidence="13" id="KW-0239">DNA-directed DNA polymerase</keyword>
<keyword evidence="5" id="KW-0548">Nucleotidyltransferase</keyword>
<feature type="compositionally biased region" description="Low complexity" evidence="21">
    <location>
        <begin position="535"/>
        <end position="553"/>
    </location>
</feature>
<dbReference type="NCBIfam" id="TIGR02777">
    <property type="entry name" value="LigD_PE_dom"/>
    <property type="match status" value="1"/>
</dbReference>
<comment type="caution">
    <text evidence="23">The sequence shown here is derived from an EMBL/GenBank/DDBJ whole genome shotgun (WGS) entry which is preliminary data.</text>
</comment>
<organism evidence="23 24">
    <name type="scientific">Cupriavidus pampae</name>
    <dbReference type="NCBI Taxonomy" id="659251"/>
    <lineage>
        <taxon>Bacteria</taxon>
        <taxon>Pseudomonadati</taxon>
        <taxon>Pseudomonadota</taxon>
        <taxon>Betaproteobacteria</taxon>
        <taxon>Burkholderiales</taxon>
        <taxon>Burkholderiaceae</taxon>
        <taxon>Cupriavidus</taxon>
    </lineage>
</organism>
<evidence type="ECO:0000256" key="10">
    <source>
        <dbReference type="ARBA" id="ARBA00022801"/>
    </source>
</evidence>
<dbReference type="Pfam" id="PF04679">
    <property type="entry name" value="DNA_ligase_A_C"/>
    <property type="match status" value="1"/>
</dbReference>
<evidence type="ECO:0000256" key="11">
    <source>
        <dbReference type="ARBA" id="ARBA00022839"/>
    </source>
</evidence>
<gene>
    <name evidence="23" type="primary">ligD_1</name>
    <name evidence="23" type="ORF">LMG32289_02292</name>
</gene>
<proteinExistence type="predicted"/>
<dbReference type="Pfam" id="PF13298">
    <property type="entry name" value="LigD_N"/>
    <property type="match status" value="1"/>
</dbReference>
<accession>A0ABM8WUS6</accession>